<dbReference type="EMBL" id="CAKOGL010000025">
    <property type="protein sequence ID" value="CAH2102861.1"/>
    <property type="molecule type" value="Genomic_DNA"/>
</dbReference>
<organism evidence="2 3">
    <name type="scientific">Euphydryas editha</name>
    <name type="common">Edith's checkerspot</name>
    <dbReference type="NCBI Taxonomy" id="104508"/>
    <lineage>
        <taxon>Eukaryota</taxon>
        <taxon>Metazoa</taxon>
        <taxon>Ecdysozoa</taxon>
        <taxon>Arthropoda</taxon>
        <taxon>Hexapoda</taxon>
        <taxon>Insecta</taxon>
        <taxon>Pterygota</taxon>
        <taxon>Neoptera</taxon>
        <taxon>Endopterygota</taxon>
        <taxon>Lepidoptera</taxon>
        <taxon>Glossata</taxon>
        <taxon>Ditrysia</taxon>
        <taxon>Papilionoidea</taxon>
        <taxon>Nymphalidae</taxon>
        <taxon>Nymphalinae</taxon>
        <taxon>Euphydryas</taxon>
    </lineage>
</organism>
<name>A0AAU9UY86_EUPED</name>
<dbReference type="InterPro" id="IPR000477">
    <property type="entry name" value="RT_dom"/>
</dbReference>
<dbReference type="PROSITE" id="PS50878">
    <property type="entry name" value="RT_POL"/>
    <property type="match status" value="1"/>
</dbReference>
<dbReference type="Proteomes" id="UP001153954">
    <property type="component" value="Unassembled WGS sequence"/>
</dbReference>
<feature type="domain" description="Reverse transcriptase" evidence="1">
    <location>
        <begin position="88"/>
        <end position="270"/>
    </location>
</feature>
<dbReference type="AlphaFoldDB" id="A0AAU9UY86"/>
<dbReference type="Pfam" id="PF00078">
    <property type="entry name" value="RVT_1"/>
    <property type="match status" value="1"/>
</dbReference>
<evidence type="ECO:0000313" key="2">
    <source>
        <dbReference type="EMBL" id="CAH2102861.1"/>
    </source>
</evidence>
<evidence type="ECO:0000313" key="3">
    <source>
        <dbReference type="Proteomes" id="UP001153954"/>
    </source>
</evidence>
<protein>
    <recommendedName>
        <fullName evidence="1">Reverse transcriptase domain-containing protein</fullName>
    </recommendedName>
</protein>
<comment type="caution">
    <text evidence="2">The sequence shown here is derived from an EMBL/GenBank/DDBJ whole genome shotgun (WGS) entry which is preliminary data.</text>
</comment>
<proteinExistence type="predicted"/>
<evidence type="ECO:0000259" key="1">
    <source>
        <dbReference type="PROSITE" id="PS50878"/>
    </source>
</evidence>
<reference evidence="2" key="1">
    <citation type="submission" date="2022-03" db="EMBL/GenBank/DDBJ databases">
        <authorList>
            <person name="Tunstrom K."/>
        </authorList>
    </citation>
    <scope>NUCLEOTIDE SEQUENCE</scope>
</reference>
<accession>A0AAU9UY86</accession>
<keyword evidence="3" id="KW-1185">Reference proteome</keyword>
<gene>
    <name evidence="2" type="ORF">EEDITHA_LOCUS17432</name>
</gene>
<sequence length="270" mass="30541">MVSISISHLHLPLISKLNPILLQFLKFAQPDIPLFIFSLVDGTEIQKHLLFQTSAITSKASFCDGISRIMLMFIGNTILASMTYIINTYLTLGSYPNEWRRAFILPLPNIQNSSLLPPHYRPIFILLFLSKIIESVVHRQLSSFLTKYDLLDPLQSGFRAGNSTSTALLKITEDIRVREAMENKSVSVFVLIDFSNAFNVVDHDLLLALLTHYSISAPRGSRFALSWFSSYLRGHTQVIRIDEGNSDWCDVVAGVPQDGYIISFIIFSFY</sequence>
<dbReference type="PANTHER" id="PTHR33332">
    <property type="entry name" value="REVERSE TRANSCRIPTASE DOMAIN-CONTAINING PROTEIN"/>
    <property type="match status" value="1"/>
</dbReference>